<protein>
    <submittedName>
        <fullName evidence="1">Uncharacterized protein</fullName>
    </submittedName>
</protein>
<dbReference type="Proteomes" id="UP000826656">
    <property type="component" value="Unassembled WGS sequence"/>
</dbReference>
<comment type="caution">
    <text evidence="1">The sequence shown here is derived from an EMBL/GenBank/DDBJ whole genome shotgun (WGS) entry which is preliminary data.</text>
</comment>
<evidence type="ECO:0000313" key="1">
    <source>
        <dbReference type="EMBL" id="KAH0757178.1"/>
    </source>
</evidence>
<sequence length="68" mass="7359">MGGGDSAKGEIPINPTNNTINNVIGDKDIGVASRIPTPDAMGDFCIGKLRRGTRSVIPPKRLDDYFWE</sequence>
<evidence type="ECO:0000313" key="2">
    <source>
        <dbReference type="Proteomes" id="UP000826656"/>
    </source>
</evidence>
<keyword evidence="2" id="KW-1185">Reference proteome</keyword>
<accession>A0ABQ7V1C5</accession>
<name>A0ABQ7V1C5_SOLTU</name>
<proteinExistence type="predicted"/>
<organism evidence="1 2">
    <name type="scientific">Solanum tuberosum</name>
    <name type="common">Potato</name>
    <dbReference type="NCBI Taxonomy" id="4113"/>
    <lineage>
        <taxon>Eukaryota</taxon>
        <taxon>Viridiplantae</taxon>
        <taxon>Streptophyta</taxon>
        <taxon>Embryophyta</taxon>
        <taxon>Tracheophyta</taxon>
        <taxon>Spermatophyta</taxon>
        <taxon>Magnoliopsida</taxon>
        <taxon>eudicotyledons</taxon>
        <taxon>Gunneridae</taxon>
        <taxon>Pentapetalae</taxon>
        <taxon>asterids</taxon>
        <taxon>lamiids</taxon>
        <taxon>Solanales</taxon>
        <taxon>Solanaceae</taxon>
        <taxon>Solanoideae</taxon>
        <taxon>Solaneae</taxon>
        <taxon>Solanum</taxon>
    </lineage>
</organism>
<reference evidence="1 2" key="1">
    <citation type="journal article" date="2021" name="bioRxiv">
        <title>Chromosome-scale and haplotype-resolved genome assembly of a tetraploid potato cultivar.</title>
        <authorList>
            <person name="Sun H."/>
            <person name="Jiao W.-B."/>
            <person name="Krause K."/>
            <person name="Campoy J.A."/>
            <person name="Goel M."/>
            <person name="Folz-Donahue K."/>
            <person name="Kukat C."/>
            <person name="Huettel B."/>
            <person name="Schneeberger K."/>
        </authorList>
    </citation>
    <scope>NUCLEOTIDE SEQUENCE [LARGE SCALE GENOMIC DNA]</scope>
    <source>
        <strain evidence="1">SolTubOtavaFocal</strain>
        <tissue evidence="1">Leaves</tissue>
    </source>
</reference>
<gene>
    <name evidence="1" type="ORF">KY290_020671</name>
</gene>
<dbReference type="EMBL" id="JAIVGD010000015">
    <property type="protein sequence ID" value="KAH0757178.1"/>
    <property type="molecule type" value="Genomic_DNA"/>
</dbReference>